<dbReference type="EMBL" id="CAAALY010253405">
    <property type="protein sequence ID" value="VEL36870.1"/>
    <property type="molecule type" value="Genomic_DNA"/>
</dbReference>
<gene>
    <name evidence="2" type="ORF">PXEA_LOCUS30310</name>
</gene>
<accession>A0A448XHP6</accession>
<comment type="caution">
    <text evidence="2">The sequence shown here is derived from an EMBL/GenBank/DDBJ whole genome shotgun (WGS) entry which is preliminary data.</text>
</comment>
<dbReference type="AlphaFoldDB" id="A0A448XHP6"/>
<dbReference type="Proteomes" id="UP000784294">
    <property type="component" value="Unassembled WGS sequence"/>
</dbReference>
<proteinExistence type="predicted"/>
<protein>
    <submittedName>
        <fullName evidence="2">Uncharacterized protein</fullName>
    </submittedName>
</protein>
<evidence type="ECO:0000313" key="2">
    <source>
        <dbReference type="EMBL" id="VEL36870.1"/>
    </source>
</evidence>
<reference evidence="2" key="1">
    <citation type="submission" date="2018-11" db="EMBL/GenBank/DDBJ databases">
        <authorList>
            <consortium name="Pathogen Informatics"/>
        </authorList>
    </citation>
    <scope>NUCLEOTIDE SEQUENCE</scope>
</reference>
<sequence length="106" mass="11445">MPVTKSFEKCPPASSKPTLTWTPEEGILRSTSHPRPGRSSCCPSLTGFASGTQTVEGSETPMSDEGWREAFGLQGPKGPKKRPFHLTARRMEGQTRPGTTDEPTGN</sequence>
<feature type="region of interest" description="Disordered" evidence="1">
    <location>
        <begin position="1"/>
        <end position="106"/>
    </location>
</feature>
<organism evidence="2 3">
    <name type="scientific">Protopolystoma xenopodis</name>
    <dbReference type="NCBI Taxonomy" id="117903"/>
    <lineage>
        <taxon>Eukaryota</taxon>
        <taxon>Metazoa</taxon>
        <taxon>Spiralia</taxon>
        <taxon>Lophotrochozoa</taxon>
        <taxon>Platyhelminthes</taxon>
        <taxon>Monogenea</taxon>
        <taxon>Polyopisthocotylea</taxon>
        <taxon>Polystomatidea</taxon>
        <taxon>Polystomatidae</taxon>
        <taxon>Protopolystoma</taxon>
    </lineage>
</organism>
<feature type="compositionally biased region" description="Basic residues" evidence="1">
    <location>
        <begin position="78"/>
        <end position="88"/>
    </location>
</feature>
<feature type="compositionally biased region" description="Polar residues" evidence="1">
    <location>
        <begin position="41"/>
        <end position="61"/>
    </location>
</feature>
<feature type="compositionally biased region" description="Polar residues" evidence="1">
    <location>
        <begin position="96"/>
        <end position="106"/>
    </location>
</feature>
<keyword evidence="3" id="KW-1185">Reference proteome</keyword>
<evidence type="ECO:0000313" key="3">
    <source>
        <dbReference type="Proteomes" id="UP000784294"/>
    </source>
</evidence>
<name>A0A448XHP6_9PLAT</name>
<evidence type="ECO:0000256" key="1">
    <source>
        <dbReference type="SAM" id="MobiDB-lite"/>
    </source>
</evidence>